<evidence type="ECO:0000313" key="4">
    <source>
        <dbReference type="EMBL" id="AEP84403.1"/>
    </source>
</evidence>
<evidence type="ECO:0000259" key="3">
    <source>
        <dbReference type="SMART" id="SM00858"/>
    </source>
</evidence>
<feature type="region of interest" description="Disordered" evidence="2">
    <location>
        <begin position="91"/>
        <end position="115"/>
    </location>
</feature>
<reference evidence="4" key="1">
    <citation type="journal article" date="2011" name="Environ. Microbiol.">
        <title>A novel platelet-activating factor acetylhydrolase discovered in a metagenome from the earthworm-associated microbial community.</title>
        <authorList>
            <person name="Navarro-Fernandez J."/>
            <person name="Nechitaylo T.Y."/>
            <person name="Guerrero J.A."/>
            <person name="Golyshina O.V."/>
            <person name="Garcia-Carmona F."/>
            <person name="Sanchez-Ferrer A."/>
            <person name="Golyshin P.N."/>
        </authorList>
    </citation>
    <scope>NUCLEOTIDE SEQUENCE</scope>
</reference>
<sequence length="115" mass="12411">MTQSADPAAQQKPALAPVILLHPDDNILVCVKHISVGDVFAIDGELITSAIAIDVGHKIARAALNAGDKVYRYGAPIGSMTEAVAKSEHVHMHNMKSDYIPSHTRSRQNKDRSES</sequence>
<dbReference type="InterPro" id="IPR013974">
    <property type="entry name" value="SAF"/>
</dbReference>
<evidence type="ECO:0000256" key="1">
    <source>
        <dbReference type="ARBA" id="ARBA00023239"/>
    </source>
</evidence>
<dbReference type="Gene3D" id="2.30.130.110">
    <property type="match status" value="1"/>
</dbReference>
<dbReference type="GO" id="GO:0016787">
    <property type="term" value="F:hydrolase activity"/>
    <property type="evidence" value="ECO:0007669"/>
    <property type="project" value="UniProtKB-KW"/>
</dbReference>
<protein>
    <submittedName>
        <fullName evidence="4">UxaA family hydrolase</fullName>
    </submittedName>
</protein>
<name>G4WWC6_9BACT</name>
<dbReference type="CDD" id="cd11613">
    <property type="entry name" value="SAF_AH_GD"/>
    <property type="match status" value="1"/>
</dbReference>
<keyword evidence="4" id="KW-0378">Hydrolase</keyword>
<keyword evidence="1" id="KW-0456">Lyase</keyword>
<dbReference type="EMBL" id="JF490033">
    <property type="protein sequence ID" value="AEP84403.1"/>
    <property type="molecule type" value="Genomic_DNA"/>
</dbReference>
<proteinExistence type="predicted"/>
<organism evidence="4">
    <name type="scientific">bacterium enrichment culture clone g13</name>
    <dbReference type="NCBI Taxonomy" id="1091412"/>
    <lineage>
        <taxon>Bacteria</taxon>
        <taxon>environmental samples</taxon>
    </lineage>
</organism>
<dbReference type="InterPro" id="IPR044144">
    <property type="entry name" value="SAF_UxaA/GarD"/>
</dbReference>
<feature type="domain" description="SAF" evidence="3">
    <location>
        <begin position="25"/>
        <end position="96"/>
    </location>
</feature>
<evidence type="ECO:0000256" key="2">
    <source>
        <dbReference type="SAM" id="MobiDB-lite"/>
    </source>
</evidence>
<dbReference type="SMART" id="SM00858">
    <property type="entry name" value="SAF"/>
    <property type="match status" value="1"/>
</dbReference>
<accession>G4WWC6</accession>
<dbReference type="GO" id="GO:0016829">
    <property type="term" value="F:lyase activity"/>
    <property type="evidence" value="ECO:0007669"/>
    <property type="project" value="UniProtKB-KW"/>
</dbReference>
<dbReference type="AlphaFoldDB" id="G4WWC6"/>